<evidence type="ECO:0008006" key="3">
    <source>
        <dbReference type="Google" id="ProtNLM"/>
    </source>
</evidence>
<proteinExistence type="predicted"/>
<sequence>MVYRYTVSITPPAEPPQTRDSVYSEFVLDLPPAWQPQAPEEDNTVAFHQPTADAALVVSVDFIASGADDLQALGEQVIAQRLAALAHATPGDWQTLQQQRRPHRSGAGLELSFAAELPGRQVALYLGYATPRKLLHFLMICSPDRAAALALFNATVPHFKPRLP</sequence>
<dbReference type="RefSeq" id="WP_394399592.1">
    <property type="nucleotide sequence ID" value="NZ_JBIGHW010000010.1"/>
</dbReference>
<comment type="caution">
    <text evidence="1">The sequence shown here is derived from an EMBL/GenBank/DDBJ whole genome shotgun (WGS) entry which is preliminary data.</text>
</comment>
<accession>A0ABW7FM26</accession>
<keyword evidence="2" id="KW-1185">Reference proteome</keyword>
<gene>
    <name evidence="1" type="ORF">ACG0Z3_17025</name>
</gene>
<protein>
    <recommendedName>
        <fullName evidence="3">DUF1795 domain-containing protein</fullName>
    </recommendedName>
</protein>
<dbReference type="EMBL" id="JBIGHW010000010">
    <property type="protein sequence ID" value="MFG6442390.1"/>
    <property type="molecule type" value="Genomic_DNA"/>
</dbReference>
<evidence type="ECO:0000313" key="1">
    <source>
        <dbReference type="EMBL" id="MFG6442390.1"/>
    </source>
</evidence>
<organism evidence="1 2">
    <name type="scientific">Pelomonas margarita</name>
    <dbReference type="NCBI Taxonomy" id="3299031"/>
    <lineage>
        <taxon>Bacteria</taxon>
        <taxon>Pseudomonadati</taxon>
        <taxon>Pseudomonadota</taxon>
        <taxon>Betaproteobacteria</taxon>
        <taxon>Burkholderiales</taxon>
        <taxon>Sphaerotilaceae</taxon>
        <taxon>Roseateles</taxon>
    </lineage>
</organism>
<evidence type="ECO:0000313" key="2">
    <source>
        <dbReference type="Proteomes" id="UP001606301"/>
    </source>
</evidence>
<reference evidence="1 2" key="1">
    <citation type="submission" date="2024-08" db="EMBL/GenBank/DDBJ databases">
        <authorList>
            <person name="Lu H."/>
        </authorList>
    </citation>
    <scope>NUCLEOTIDE SEQUENCE [LARGE SCALE GENOMIC DNA]</scope>
    <source>
        <strain evidence="1 2">LKC17W</strain>
    </source>
</reference>
<name>A0ABW7FM26_9BURK</name>
<dbReference type="Proteomes" id="UP001606301">
    <property type="component" value="Unassembled WGS sequence"/>
</dbReference>